<dbReference type="InterPro" id="IPR022476">
    <property type="entry name" value="Spore_YabP/YqfC"/>
</dbReference>
<dbReference type="InterPro" id="IPR012504">
    <property type="entry name" value="Spore_YabP"/>
</dbReference>
<dbReference type="NCBIfam" id="TIGR02892">
    <property type="entry name" value="spore_yabP"/>
    <property type="match status" value="1"/>
</dbReference>
<organism evidence="1 2">
    <name type="scientific">Salsuginibacillus halophilus</name>
    <dbReference type="NCBI Taxonomy" id="517424"/>
    <lineage>
        <taxon>Bacteria</taxon>
        <taxon>Bacillati</taxon>
        <taxon>Bacillota</taxon>
        <taxon>Bacilli</taxon>
        <taxon>Bacillales</taxon>
        <taxon>Bacillaceae</taxon>
        <taxon>Salsuginibacillus</taxon>
    </lineage>
</organism>
<comment type="caution">
    <text evidence="1">The sequence shown here is derived from an EMBL/GenBank/DDBJ whole genome shotgun (WGS) entry which is preliminary data.</text>
</comment>
<dbReference type="Pfam" id="PF07873">
    <property type="entry name" value="YabP"/>
    <property type="match status" value="1"/>
</dbReference>
<dbReference type="RefSeq" id="WP_106589841.1">
    <property type="nucleotide sequence ID" value="NZ_PYAV01000017.1"/>
</dbReference>
<sequence>MERVDDVQRAHDVILKGRRSLDVTGVEEVEHFDSQEFLLQTVMGYLSVRGHDLYMKNVNVEDGLVSIEGKVEDLVYLDAPAGNKKPWFKSLFK</sequence>
<gene>
    <name evidence="1" type="ORF">B0H94_11736</name>
</gene>
<dbReference type="InterPro" id="IPR038705">
    <property type="entry name" value="YabP_sf"/>
</dbReference>
<dbReference type="Gene3D" id="2.60.40.2000">
    <property type="match status" value="1"/>
</dbReference>
<accession>A0A2P8H7R2</accession>
<evidence type="ECO:0000313" key="1">
    <source>
        <dbReference type="EMBL" id="PSL42262.1"/>
    </source>
</evidence>
<dbReference type="Proteomes" id="UP000242310">
    <property type="component" value="Unassembled WGS sequence"/>
</dbReference>
<dbReference type="EMBL" id="PYAV01000017">
    <property type="protein sequence ID" value="PSL42262.1"/>
    <property type="molecule type" value="Genomic_DNA"/>
</dbReference>
<protein>
    <submittedName>
        <fullName evidence="1">Sporulation protein YabP</fullName>
    </submittedName>
</protein>
<dbReference type="AlphaFoldDB" id="A0A2P8H7R2"/>
<proteinExistence type="predicted"/>
<dbReference type="PIRSF" id="PIRSF011576">
    <property type="entry name" value="YabP"/>
    <property type="match status" value="1"/>
</dbReference>
<dbReference type="OrthoDB" id="9795125at2"/>
<name>A0A2P8H7R2_9BACI</name>
<dbReference type="GO" id="GO:0030435">
    <property type="term" value="P:sporulation resulting in formation of a cellular spore"/>
    <property type="evidence" value="ECO:0007669"/>
    <property type="project" value="InterPro"/>
</dbReference>
<reference evidence="1 2" key="1">
    <citation type="submission" date="2018-03" db="EMBL/GenBank/DDBJ databases">
        <title>Genomic Encyclopedia of Type Strains, Phase III (KMG-III): the genomes of soil and plant-associated and newly described type strains.</title>
        <authorList>
            <person name="Whitman W."/>
        </authorList>
    </citation>
    <scope>NUCLEOTIDE SEQUENCE [LARGE SCALE GENOMIC DNA]</scope>
    <source>
        <strain evidence="1 2">CGMCC 1.07653</strain>
    </source>
</reference>
<keyword evidence="2" id="KW-1185">Reference proteome</keyword>
<evidence type="ECO:0000313" key="2">
    <source>
        <dbReference type="Proteomes" id="UP000242310"/>
    </source>
</evidence>